<dbReference type="Proteomes" id="UP000324354">
    <property type="component" value="Chromosome"/>
</dbReference>
<sequence length="174" mass="20786">MYYLHNEFRKKIQPIEPLVELIRERIPKRDILVDFGAGTGYFTLPLAKLFREVYAIDINAERLEYLRKRLKEEGITNVKLILGDKLPDVKADLILLSNVIHELPEPEKFLREVAERADYVLVLDWRKTSTPWGPPLEERISEEEARKMMEEYFIVEVFNLYPYHYCLLGTRRFR</sequence>
<evidence type="ECO:0000313" key="2">
    <source>
        <dbReference type="EMBL" id="QEK78404.1"/>
    </source>
</evidence>
<dbReference type="CDD" id="cd02440">
    <property type="entry name" value="AdoMet_MTases"/>
    <property type="match status" value="1"/>
</dbReference>
<protein>
    <submittedName>
        <fullName evidence="2">Class I SAM-dependent methyltransferase</fullName>
    </submittedName>
</protein>
<keyword evidence="2" id="KW-0808">Transferase</keyword>
<dbReference type="Gene3D" id="3.40.50.150">
    <property type="entry name" value="Vaccinia Virus protein VP39"/>
    <property type="match status" value="1"/>
</dbReference>
<dbReference type="PANTHER" id="PTHR43861">
    <property type="entry name" value="TRANS-ACONITATE 2-METHYLTRANSFERASE-RELATED"/>
    <property type="match status" value="1"/>
</dbReference>
<dbReference type="AlphaFoldDB" id="A0A5C0XRC4"/>
<dbReference type="SUPFAM" id="SSF53335">
    <property type="entry name" value="S-adenosyl-L-methionine-dependent methyltransferases"/>
    <property type="match status" value="1"/>
</dbReference>
<feature type="domain" description="Methyltransferase type 11" evidence="1">
    <location>
        <begin position="33"/>
        <end position="114"/>
    </location>
</feature>
<dbReference type="Pfam" id="PF08241">
    <property type="entry name" value="Methyltransf_11"/>
    <property type="match status" value="1"/>
</dbReference>
<gene>
    <name evidence="2" type="ORF">PFDSM3638_03550</name>
</gene>
<name>A0A5C0XRC4_PYRFU</name>
<dbReference type="RefSeq" id="WP_011011842.1">
    <property type="nucleotide sequence ID" value="NC_003413.1"/>
</dbReference>
<dbReference type="OrthoDB" id="1018at2157"/>
<dbReference type="GeneID" id="41712514"/>
<dbReference type="EMBL" id="CP023154">
    <property type="protein sequence ID" value="QEK78404.1"/>
    <property type="molecule type" value="Genomic_DNA"/>
</dbReference>
<dbReference type="GO" id="GO:0032259">
    <property type="term" value="P:methylation"/>
    <property type="evidence" value="ECO:0007669"/>
    <property type="project" value="UniProtKB-KW"/>
</dbReference>
<dbReference type="InterPro" id="IPR029063">
    <property type="entry name" value="SAM-dependent_MTases_sf"/>
</dbReference>
<dbReference type="GO" id="GO:0008757">
    <property type="term" value="F:S-adenosylmethionine-dependent methyltransferase activity"/>
    <property type="evidence" value="ECO:0007669"/>
    <property type="project" value="InterPro"/>
</dbReference>
<evidence type="ECO:0000259" key="1">
    <source>
        <dbReference type="Pfam" id="PF08241"/>
    </source>
</evidence>
<proteinExistence type="predicted"/>
<keyword evidence="2" id="KW-0489">Methyltransferase</keyword>
<reference evidence="2 3" key="1">
    <citation type="submission" date="2017-08" db="EMBL/GenBank/DDBJ databases">
        <title>Resequencing and Reannotation of the genome of Pyrococcus furiosus type strain DSM3638.</title>
        <authorList>
            <person name="Reichelt R.M."/>
            <person name="Bunk B."/>
        </authorList>
    </citation>
    <scope>NUCLEOTIDE SEQUENCE [LARGE SCALE GENOMIC DNA]</scope>
    <source>
        <strain evidence="2 3">DSM 3638</strain>
    </source>
</reference>
<dbReference type="GeneID" id="13302524"/>
<accession>A0A5C0XRC4</accession>
<evidence type="ECO:0000313" key="3">
    <source>
        <dbReference type="Proteomes" id="UP000324354"/>
    </source>
</evidence>
<organism evidence="2 3">
    <name type="scientific">Pyrococcus furiosus (strain ATCC 43587 / DSM 3638 / JCM 8422 / Vc1)</name>
    <dbReference type="NCBI Taxonomy" id="186497"/>
    <lineage>
        <taxon>Archaea</taxon>
        <taxon>Methanobacteriati</taxon>
        <taxon>Methanobacteriota</taxon>
        <taxon>Thermococci</taxon>
        <taxon>Thermococcales</taxon>
        <taxon>Thermococcaceae</taxon>
        <taxon>Pyrococcus</taxon>
    </lineage>
</organism>
<dbReference type="InterPro" id="IPR013216">
    <property type="entry name" value="Methyltransf_11"/>
</dbReference>